<feature type="region of interest" description="Disordered" evidence="1">
    <location>
        <begin position="36"/>
        <end position="62"/>
    </location>
</feature>
<dbReference type="PANTHER" id="PTHR38795:SF1">
    <property type="entry name" value="DUF6604 DOMAIN-CONTAINING PROTEIN"/>
    <property type="match status" value="1"/>
</dbReference>
<dbReference type="Pfam" id="PF20253">
    <property type="entry name" value="DUF6604"/>
    <property type="match status" value="1"/>
</dbReference>
<name>A0A9P8FME9_AURME</name>
<keyword evidence="4" id="KW-1185">Reference proteome</keyword>
<dbReference type="PANTHER" id="PTHR38795">
    <property type="entry name" value="DUF6604 DOMAIN-CONTAINING PROTEIN"/>
    <property type="match status" value="1"/>
</dbReference>
<dbReference type="EMBL" id="JAHFXS010001744">
    <property type="protein sequence ID" value="KAG9975776.1"/>
    <property type="molecule type" value="Genomic_DNA"/>
</dbReference>
<feature type="domain" description="DUF6604" evidence="2">
    <location>
        <begin position="12"/>
        <end position="294"/>
    </location>
</feature>
<comment type="caution">
    <text evidence="3">The sequence shown here is derived from an EMBL/GenBank/DDBJ whole genome shotgun (WGS) entry which is preliminary data.</text>
</comment>
<proteinExistence type="predicted"/>
<dbReference type="InterPro" id="IPR046539">
    <property type="entry name" value="DUF6604"/>
</dbReference>
<feature type="non-terminal residue" evidence="3">
    <location>
        <position position="846"/>
    </location>
</feature>
<evidence type="ECO:0000313" key="3">
    <source>
        <dbReference type="EMBL" id="KAG9975776.1"/>
    </source>
</evidence>
<feature type="region of interest" description="Disordered" evidence="1">
    <location>
        <begin position="168"/>
        <end position="189"/>
    </location>
</feature>
<dbReference type="Proteomes" id="UP000729357">
    <property type="component" value="Unassembled WGS sequence"/>
</dbReference>
<reference evidence="3" key="1">
    <citation type="journal article" date="2021" name="J Fungi (Basel)">
        <title>Virulence traits and population genomics of the black yeast Aureobasidium melanogenum.</title>
        <authorList>
            <person name="Cernosa A."/>
            <person name="Sun X."/>
            <person name="Gostincar C."/>
            <person name="Fang C."/>
            <person name="Gunde-Cimerman N."/>
            <person name="Song Z."/>
        </authorList>
    </citation>
    <scope>NUCLEOTIDE SEQUENCE</scope>
    <source>
        <strain evidence="3">EXF-9298</strain>
    </source>
</reference>
<evidence type="ECO:0000313" key="4">
    <source>
        <dbReference type="Proteomes" id="UP000729357"/>
    </source>
</evidence>
<gene>
    <name evidence="3" type="ORF">KCU98_g11137</name>
</gene>
<feature type="compositionally biased region" description="Basic and acidic residues" evidence="1">
    <location>
        <begin position="37"/>
        <end position="46"/>
    </location>
</feature>
<dbReference type="AlphaFoldDB" id="A0A9P8FME9"/>
<reference evidence="3" key="2">
    <citation type="submission" date="2021-08" db="EMBL/GenBank/DDBJ databases">
        <authorList>
            <person name="Gostincar C."/>
            <person name="Sun X."/>
            <person name="Song Z."/>
            <person name="Gunde-Cimerman N."/>
        </authorList>
    </citation>
    <scope>NUCLEOTIDE SEQUENCE</scope>
    <source>
        <strain evidence="3">EXF-9298</strain>
    </source>
</reference>
<feature type="compositionally biased region" description="Low complexity" evidence="1">
    <location>
        <begin position="701"/>
        <end position="714"/>
    </location>
</feature>
<feature type="compositionally biased region" description="Polar residues" evidence="1">
    <location>
        <begin position="691"/>
        <end position="700"/>
    </location>
</feature>
<evidence type="ECO:0000259" key="2">
    <source>
        <dbReference type="Pfam" id="PF20253"/>
    </source>
</evidence>
<protein>
    <recommendedName>
        <fullName evidence="2">DUF6604 domain-containing protein</fullName>
    </recommendedName>
</protein>
<evidence type="ECO:0000256" key="1">
    <source>
        <dbReference type="SAM" id="MobiDB-lite"/>
    </source>
</evidence>
<organism evidence="3 4">
    <name type="scientific">Aureobasidium melanogenum</name>
    <name type="common">Aureobasidium pullulans var. melanogenum</name>
    <dbReference type="NCBI Taxonomy" id="46634"/>
    <lineage>
        <taxon>Eukaryota</taxon>
        <taxon>Fungi</taxon>
        <taxon>Dikarya</taxon>
        <taxon>Ascomycota</taxon>
        <taxon>Pezizomycotina</taxon>
        <taxon>Dothideomycetes</taxon>
        <taxon>Dothideomycetidae</taxon>
        <taxon>Dothideales</taxon>
        <taxon>Saccotheciaceae</taxon>
        <taxon>Aureobasidium</taxon>
    </lineage>
</organism>
<feature type="region of interest" description="Disordered" evidence="1">
    <location>
        <begin position="691"/>
        <end position="714"/>
    </location>
</feature>
<accession>A0A9P8FME9</accession>
<sequence length="846" mass="95615">MTPDYLQGTYTTYKRDTDAIANWLATTAKRCGFSPEVLKDSDKTSDHSPPQPQPEVESTKLKGRARKLARDAAAKDGVKSSPLRTYTIPFKSFTQLASQIVSSSTPAIKVPTVLGTILDRSIAFRKEHNASFKNTKLATDTSSDIDSHAHFISVLERVRHMLRPHMAEKTGAAPSKQSQAPSKRATENKACSQNAFETLEVEELSDDFHNASLSENVSKHNSRTAERICYRAESMNKADEHIVAGFILMNSINKIRKHIKGLWEAYINKDIYLYAAAISTNTAIEIVRHLQEDHDKSFHDQPDFKACVVPCFITTCRLLNVDVLKREQPTDLYNFDAYDIANGFFVDTWFMLYQLRDWRATDKIAYVDHFVPKCRDTSMEWSHKSIRDKILDDKFMLFRAFTGLTAMATMDRWVEDEFVRGVREMSPGKPIPLWLAFAAQVYLDVQHTLGPELERPYQEMQKGGKYMKSTLDQTVAFHERLWSNPLTPTFCKQIRDHMRTTGELIEFVLILDLVDWRINGNSIIRLPSFDFFQHNPVMCGLYLFGGRYTMQRSNISCVKDWTLVIYCAHLYNALKIQYLTGRWEDMEVLFKLQGGDRIFMGAAPQSIVDCVKRFNLCRGLSITNSASDRADNEGEKLKINPNNSRNVEDHIPFASLVAGRYMCYDNVSLSTDLAAVEAKIKALRAEQMLRDSSTSSADMETQTTSGSTSKAAKTSSEHALAATDLLDGMAAAVHSEGMHLTFGYLRLYQTCCTILTTLEAEVSYKFAGRHPFAAPNGIHRLHMPDLVGCILMQAEQIETHCQHVYRDDAQYTGETLRGVAETFNKIVGDKAGSIGVEIIKKTFGYE</sequence>